<dbReference type="EMBL" id="CP019602">
    <property type="protein sequence ID" value="ARU15730.1"/>
    <property type="molecule type" value="Genomic_DNA"/>
</dbReference>
<accession>A0A1Z1FAC0</accession>
<dbReference type="Pfam" id="PF13617">
    <property type="entry name" value="Lipoprotein_19"/>
    <property type="match status" value="1"/>
</dbReference>
<reference evidence="1 2" key="1">
    <citation type="submission" date="2017-01" db="EMBL/GenBank/DDBJ databases">
        <title>Complete genome sequence of esterase-producing bacterium Croceicoccus marinus E4A9.</title>
        <authorList>
            <person name="Wu Y.-H."/>
            <person name="Cheng H."/>
            <person name="Xu L."/>
            <person name="Huo Y.-Y."/>
            <person name="Wang C.-S."/>
            <person name="Xu X.-W."/>
        </authorList>
    </citation>
    <scope>NUCLEOTIDE SEQUENCE [LARGE SCALE GENOMIC DNA]</scope>
    <source>
        <strain evidence="1 2">E4A9</strain>
    </source>
</reference>
<dbReference type="InterPro" id="IPR025985">
    <property type="entry name" value="YnbE"/>
</dbReference>
<dbReference type="STRING" id="450378.GCA_001661675_01096"/>
<gene>
    <name evidence="1" type="ORF">A9D14_05480</name>
</gene>
<dbReference type="Proteomes" id="UP000195807">
    <property type="component" value="Chromosome"/>
</dbReference>
<organism evidence="1 2">
    <name type="scientific">Croceicoccus marinus</name>
    <dbReference type="NCBI Taxonomy" id="450378"/>
    <lineage>
        <taxon>Bacteria</taxon>
        <taxon>Pseudomonadati</taxon>
        <taxon>Pseudomonadota</taxon>
        <taxon>Alphaproteobacteria</taxon>
        <taxon>Sphingomonadales</taxon>
        <taxon>Erythrobacteraceae</taxon>
        <taxon>Croceicoccus</taxon>
    </lineage>
</organism>
<evidence type="ECO:0000313" key="2">
    <source>
        <dbReference type="Proteomes" id="UP000195807"/>
    </source>
</evidence>
<protein>
    <recommendedName>
        <fullName evidence="3">YnbE-like lipoprotein</fullName>
    </recommendedName>
</protein>
<proteinExistence type="predicted"/>
<dbReference type="KEGG" id="cman:A9D14_05480"/>
<keyword evidence="2" id="KW-1185">Reference proteome</keyword>
<name>A0A1Z1FAC0_9SPHN</name>
<dbReference type="AlphaFoldDB" id="A0A1Z1FAC0"/>
<evidence type="ECO:0000313" key="1">
    <source>
        <dbReference type="EMBL" id="ARU15730.1"/>
    </source>
</evidence>
<evidence type="ECO:0008006" key="3">
    <source>
        <dbReference type="Google" id="ProtNLM"/>
    </source>
</evidence>
<sequence>MKEHGSVSRGLGHIALAMICTSPLMACVNVNAPNDAIVIELNINIKQEVLYRLVDSAEQNIEDNPEIF</sequence>